<feature type="compositionally biased region" description="Basic residues" evidence="1">
    <location>
        <begin position="144"/>
        <end position="154"/>
    </location>
</feature>
<keyword evidence="4" id="KW-1185">Reference proteome</keyword>
<dbReference type="Proteomes" id="UP000183104">
    <property type="component" value="Unassembled WGS sequence"/>
</dbReference>
<evidence type="ECO:0000313" key="3">
    <source>
        <dbReference type="EMBL" id="SCY40609.1"/>
    </source>
</evidence>
<name>A0A0P9CE00_9GAMM</name>
<protein>
    <recommendedName>
        <fullName evidence="5">5,10-methylene-tetrahydrofolate dehydrogenase</fullName>
    </recommendedName>
</protein>
<reference evidence="4" key="1">
    <citation type="submission" date="2016-10" db="EMBL/GenBank/DDBJ databases">
        <authorList>
            <person name="Varghese N."/>
        </authorList>
    </citation>
    <scope>NUCLEOTIDE SEQUENCE [LARGE SCALE GENOMIC DNA]</scope>
    <source>
        <strain evidence="4">HL 19</strain>
    </source>
</reference>
<accession>A0A0P9CE00</accession>
<feature type="transmembrane region" description="Helical" evidence="2">
    <location>
        <begin position="292"/>
        <end position="318"/>
    </location>
</feature>
<dbReference type="EMBL" id="FMUN01000005">
    <property type="protein sequence ID" value="SCY40609.1"/>
    <property type="molecule type" value="Genomic_DNA"/>
</dbReference>
<dbReference type="OrthoDB" id="8477132at2"/>
<feature type="transmembrane region" description="Helical" evidence="2">
    <location>
        <begin position="213"/>
        <end position="237"/>
    </location>
</feature>
<evidence type="ECO:0000313" key="4">
    <source>
        <dbReference type="Proteomes" id="UP000183104"/>
    </source>
</evidence>
<feature type="region of interest" description="Disordered" evidence="1">
    <location>
        <begin position="134"/>
        <end position="154"/>
    </location>
</feature>
<sequence length="386" mass="42394">MTERITLGLVPAPGLCEQVARRLADELPGLLEERVDPSVTWEVQLRTDPLTGSDLEAPDLLPHCEDRQEREGWDMALFLTDLPILRSKRIVVATESQAKGVGGVSLPALGACRLHRRARNAVLQLVREIAEPGREAAPEAGQAGRRKPRRRARRRPRLFFGPLSQLLAPIRRHAQIAREEADIGGNVEYTTPKRRGLPRLLAGMVLNNSPRNLFLSFRGALAAAAATGAYAVFFTSVHQVSVSLGETKLLALMAVSLASLTGWTIVAHHLWEAGRYKRSSRGLTVLYNTVTVLTMSTAAFLFYLTLFVLLLAGAWLFVPENVFRAAIQNVIKGYPLSWPDYLTLAWLASSLATIGGALGSGLEDEENVRQAAFGYRQRIRTGSEST</sequence>
<evidence type="ECO:0000256" key="1">
    <source>
        <dbReference type="SAM" id="MobiDB-lite"/>
    </source>
</evidence>
<feature type="transmembrane region" description="Helical" evidence="2">
    <location>
        <begin position="338"/>
        <end position="359"/>
    </location>
</feature>
<dbReference type="STRING" id="381306.AN478_03710"/>
<dbReference type="PATRIC" id="fig|381306.5.peg.1228"/>
<keyword evidence="2" id="KW-0472">Membrane</keyword>
<gene>
    <name evidence="3" type="ORF">SAMN05661077_2036</name>
</gene>
<feature type="transmembrane region" description="Helical" evidence="2">
    <location>
        <begin position="249"/>
        <end position="271"/>
    </location>
</feature>
<organism evidence="3 4">
    <name type="scientific">Thiohalorhabdus denitrificans</name>
    <dbReference type="NCBI Taxonomy" id="381306"/>
    <lineage>
        <taxon>Bacteria</taxon>
        <taxon>Pseudomonadati</taxon>
        <taxon>Pseudomonadota</taxon>
        <taxon>Gammaproteobacteria</taxon>
        <taxon>Thiohalorhabdales</taxon>
        <taxon>Thiohalorhabdaceae</taxon>
        <taxon>Thiohalorhabdus</taxon>
    </lineage>
</organism>
<evidence type="ECO:0000256" key="2">
    <source>
        <dbReference type="SAM" id="Phobius"/>
    </source>
</evidence>
<keyword evidence="2" id="KW-0812">Transmembrane</keyword>
<keyword evidence="2" id="KW-1133">Transmembrane helix</keyword>
<dbReference type="RefSeq" id="WP_054965283.1">
    <property type="nucleotide sequence ID" value="NZ_FMUN01000005.1"/>
</dbReference>
<proteinExistence type="predicted"/>
<evidence type="ECO:0008006" key="5">
    <source>
        <dbReference type="Google" id="ProtNLM"/>
    </source>
</evidence>
<dbReference type="AlphaFoldDB" id="A0A0P9CE00"/>